<sequence length="202" mass="22914">MEELLSAIDAHFDEAEGWIRIVDANWYADDLRVTLSVKMNDDDHPQLWEVECLETVEEQISSYGSESILLTESSPTLYPYIAERFDIFFSKNECNSGELLGLLTSICAKFFGNITYLQRFLNLKPDVDGIVSETSGKLGNFPKPVMEELVVKLKEYPIELSVISTGNPKKWNGNEFKEYPSLKSFEIGKSYIIANSFSAERA</sequence>
<accession>A0A9W4QQW0</accession>
<keyword evidence="2" id="KW-1185">Reference proteome</keyword>
<dbReference type="Proteomes" id="UP001152467">
    <property type="component" value="Unassembled WGS sequence"/>
</dbReference>
<evidence type="ECO:0000313" key="2">
    <source>
        <dbReference type="Proteomes" id="UP001152467"/>
    </source>
</evidence>
<evidence type="ECO:0000313" key="1">
    <source>
        <dbReference type="EMBL" id="CAH9049370.1"/>
    </source>
</evidence>
<dbReference type="RefSeq" id="WP_261625501.1">
    <property type="nucleotide sequence ID" value="NZ_CAMAPC010000001.1"/>
</dbReference>
<organism evidence="1 2">
    <name type="scientific">Pseudoalteromonas holothuriae</name>
    <dbReference type="NCBI Taxonomy" id="2963714"/>
    <lineage>
        <taxon>Bacteria</taxon>
        <taxon>Pseudomonadati</taxon>
        <taxon>Pseudomonadota</taxon>
        <taxon>Gammaproteobacteria</taxon>
        <taxon>Alteromonadales</taxon>
        <taxon>Pseudoalteromonadaceae</taxon>
        <taxon>Pseudoalteromonas</taxon>
    </lineage>
</organism>
<comment type="caution">
    <text evidence="1">The sequence shown here is derived from an EMBL/GenBank/DDBJ whole genome shotgun (WGS) entry which is preliminary data.</text>
</comment>
<dbReference type="AlphaFoldDB" id="A0A9W4QQW0"/>
<gene>
    <name evidence="1" type="ORF">PSECIP111854_00003</name>
</gene>
<reference evidence="1" key="1">
    <citation type="submission" date="2022-07" db="EMBL/GenBank/DDBJ databases">
        <authorList>
            <person name="Criscuolo A."/>
        </authorList>
    </citation>
    <scope>NUCLEOTIDE SEQUENCE</scope>
    <source>
        <strain evidence="1">CIP111854</strain>
    </source>
</reference>
<name>A0A9W4QQW0_9GAMM</name>
<protein>
    <submittedName>
        <fullName evidence="1">Uncharacterized protein</fullName>
    </submittedName>
</protein>
<dbReference type="EMBL" id="CAMAPC010000001">
    <property type="protein sequence ID" value="CAH9049370.1"/>
    <property type="molecule type" value="Genomic_DNA"/>
</dbReference>
<proteinExistence type="predicted"/>